<evidence type="ECO:0000313" key="1">
    <source>
        <dbReference type="EMBL" id="ADD69345.1"/>
    </source>
</evidence>
<evidence type="ECO:0008006" key="3">
    <source>
        <dbReference type="Google" id="ProtNLM"/>
    </source>
</evidence>
<dbReference type="KEGG" id="dap:Dacet_2587"/>
<evidence type="ECO:0000313" key="2">
    <source>
        <dbReference type="Proteomes" id="UP000002012"/>
    </source>
</evidence>
<dbReference type="STRING" id="522772.Dacet_2587"/>
<dbReference type="PROSITE" id="PS51257">
    <property type="entry name" value="PROKAR_LIPOPROTEIN"/>
    <property type="match status" value="1"/>
</dbReference>
<keyword evidence="2" id="KW-1185">Reference proteome</keyword>
<dbReference type="EMBL" id="CP001968">
    <property type="protein sequence ID" value="ADD69345.1"/>
    <property type="molecule type" value="Genomic_DNA"/>
</dbReference>
<dbReference type="RefSeq" id="WP_013011842.1">
    <property type="nucleotide sequence ID" value="NC_013943.1"/>
</dbReference>
<accession>D4H4Y9</accession>
<dbReference type="InParanoid" id="D4H4Y9"/>
<gene>
    <name evidence="1" type="ordered locus">Dacet_2587</name>
</gene>
<protein>
    <recommendedName>
        <fullName evidence="3">Lipoprotein</fullName>
    </recommendedName>
</protein>
<sequence precursor="true">MRRLWLTLFFLFAGIALYGCGGTGAQFSMLNALGPNPSKERQLDNSTLREKLAKIGSVKYLYASFPVEFINFADNQTAIEADGQWIGFINAELFKICDSVAGKSVADKVITDSFTGIQTIQKMEPDTKSKNWQCYGGNLDFAVETIIAKRPRRLNQEDVQEYRYLMVLSSAKSGKPVLSNFQYNMMNKFENSDKPKTLEGFLNTKFGIVDGKAVTHVRHLDDGSMYQRYNYEIENVTDIDEDLGVIYDLNAYCTYKGGNLKSVKGYNKSDIEASLFPKDAVFQCLSPSEPFYAKIKHIYGTSRYELFAKEGIIEDIPIKKETRNEEIPAEQGTNSQTDLSASLSEKLKQKFASQMSNSNLGGSSLLQVVSKSVPHAVMDTPENSLNVYWVTENGACENLAIVATSKMSKNVVSIENYLRCSGKVKQLPNTSLPVVLPDSLKSKQSDFIQQIKNSGSIVFYDTLSGITALGRKERDTCSSTLFYIKNNSLLHVVNGGC</sequence>
<name>D4H4Y9_DENA2</name>
<dbReference type="HOGENOM" id="CLU_573333_0_0_0"/>
<dbReference type="PaxDb" id="522772-Dacet_2587"/>
<dbReference type="Proteomes" id="UP000002012">
    <property type="component" value="Chromosome"/>
</dbReference>
<proteinExistence type="predicted"/>
<dbReference type="AlphaFoldDB" id="D4H4Y9"/>
<organism evidence="1 2">
    <name type="scientific">Denitrovibrio acetiphilus (strain DSM 12809 / NBRC 114555 / N2460)</name>
    <dbReference type="NCBI Taxonomy" id="522772"/>
    <lineage>
        <taxon>Bacteria</taxon>
        <taxon>Pseudomonadati</taxon>
        <taxon>Deferribacterota</taxon>
        <taxon>Deferribacteres</taxon>
        <taxon>Deferribacterales</taxon>
        <taxon>Geovibrionaceae</taxon>
        <taxon>Denitrovibrio</taxon>
    </lineage>
</organism>
<reference evidence="1 2" key="1">
    <citation type="journal article" date="2010" name="Stand. Genomic Sci.">
        <title>Complete genome sequence of Denitrovibrio acetiphilus type strain (N2460).</title>
        <authorList>
            <person name="Kiss H."/>
            <person name="Lang E."/>
            <person name="Lapidus A."/>
            <person name="Copeland A."/>
            <person name="Nolan M."/>
            <person name="Glavina Del Rio T."/>
            <person name="Chen F."/>
            <person name="Lucas S."/>
            <person name="Tice H."/>
            <person name="Cheng J.F."/>
            <person name="Han C."/>
            <person name="Goodwin L."/>
            <person name="Pitluck S."/>
            <person name="Liolios K."/>
            <person name="Pati A."/>
            <person name="Ivanova N."/>
            <person name="Mavromatis K."/>
            <person name="Chen A."/>
            <person name="Palaniappan K."/>
            <person name="Land M."/>
            <person name="Hauser L."/>
            <person name="Chang Y.J."/>
            <person name="Jeffries C.D."/>
            <person name="Detter J.C."/>
            <person name="Brettin T."/>
            <person name="Spring S."/>
            <person name="Rohde M."/>
            <person name="Goker M."/>
            <person name="Woyke T."/>
            <person name="Bristow J."/>
            <person name="Eisen J.A."/>
            <person name="Markowitz V."/>
            <person name="Hugenholtz P."/>
            <person name="Kyrpides N.C."/>
            <person name="Klenk H.P."/>
        </authorList>
    </citation>
    <scope>NUCLEOTIDE SEQUENCE [LARGE SCALE GENOMIC DNA]</scope>
    <source>
        <strain evidence="2">DSM 12809 / NBRC 114555 / N2460</strain>
    </source>
</reference>